<sequence>MEYKAMNQYIKRSAICLAIAGVLVACNSDTNSSSEELPIPTVGITPGDVSDVTPLKIEKGKTVLLDYEPSSDVETLLLTVETEEPFEVLSIYRVDEDSVVTMSGDNAEPQKKILVDNLDIPEKGINILQLLVNFSDTENIKLEVAARNGAIKITKMEFGAPENAVTFPLFRDISEQVGLPEEITYKYGGPSVGDVDGDGDYDFVLNNHNYVSPQMIINNGLSANIVETKLYGDQARDYHGTALGDYDNDGDLDVIVAFGGANGTNPSSYELLRNDGNNVYTIISPTDSGIKEPSRGRAPRFIDFNQDGFLDLVMINAKTDLPDYKYPQQHFYKNLGPEHDYRFEWVSMPGIDSASSERVLVFDYDNDNIDDMLFISPPSLWRGTGSGFEDKSDMLPDEVRAYWDIQAATNIDVDNNGRQDIYLARGLPEYQLSKKSADFDANAKTLDIRDDGETGKTAIEFSSEGDIHMSELNLTYRQYNDGYPIYLGADAKVTWMYATGFQISQEHPDMKLAPKEYTFTKAEAAGFPEVRDQNGIYLGYVDGKWQMEWVRTQNVYWNISFSLEEVEDLVYKGWEPQNRNRQDYLLMFDEVEGKFVDRAEQWQIPLGGNHWGVTRGDFNNDGNEDLFIHRFGQLKERIADLLLINDGKRFHITTTHGAHSDTDSGHGDMGQAFDFDGDGKVDLLNGSNEEGKWYLYRNITENVDNHIKVDVGYSPKNNIDPLGAMIELNTNDGKTLYQTIGSAGEVFSQSVMNLVHIGLGQAQEAKSIKVIWRNGETLTLNEPTQGHYKTESSDDFIAPNPSAIELGLVGKTLKVGETYQLNPVLQPLNAINSLTYTSSNSDAVSVDDSGLITALLDTETAVVTVSSIENSSVTDSIEINVSNVANYVTQLDIVQPASTTVYTGDEHALQLITKLTLQNSDASANDSTVTWTSSDPTVATVIEGKVIGLKRGNVTITATANGSEVDGAVKDTLDLSIETFAAISIDLDNYWKYHTRANPIDKNMEVTFSYHAGSGTKVKEGIRIYLRKLVKDSWGLDKDYSGSNGVQYALVPNTAGTESGTVTYSLPLPTYAQDGLVPTEELPEDRFYYLFLEIMTEAGATKNVGTQPVCITPIGVTAECEK</sequence>
<evidence type="ECO:0000313" key="4">
    <source>
        <dbReference type="Proteomes" id="UP000535589"/>
    </source>
</evidence>
<evidence type="ECO:0000256" key="1">
    <source>
        <dbReference type="ARBA" id="ARBA00022729"/>
    </source>
</evidence>
<proteinExistence type="predicted"/>
<protein>
    <submittedName>
        <fullName evidence="3">Ig domain-containing protein</fullName>
    </submittedName>
</protein>
<feature type="domain" description="BIG2" evidence="2">
    <location>
        <begin position="800"/>
        <end position="877"/>
    </location>
</feature>
<dbReference type="EMBL" id="JABAIK010000017">
    <property type="protein sequence ID" value="NLS14225.1"/>
    <property type="molecule type" value="Genomic_DNA"/>
</dbReference>
<dbReference type="SMART" id="SM00635">
    <property type="entry name" value="BID_2"/>
    <property type="match status" value="2"/>
</dbReference>
<dbReference type="InterPro" id="IPR027039">
    <property type="entry name" value="Crtac1"/>
</dbReference>
<keyword evidence="4" id="KW-1185">Reference proteome</keyword>
<comment type="caution">
    <text evidence="3">The sequence shown here is derived from an EMBL/GenBank/DDBJ whole genome shotgun (WGS) entry which is preliminary data.</text>
</comment>
<dbReference type="PANTHER" id="PTHR16026:SF0">
    <property type="entry name" value="CARTILAGE ACIDIC PROTEIN 1"/>
    <property type="match status" value="1"/>
</dbReference>
<evidence type="ECO:0000313" key="3">
    <source>
        <dbReference type="EMBL" id="NLS14225.1"/>
    </source>
</evidence>
<reference evidence="3 4" key="1">
    <citation type="submission" date="2020-04" db="EMBL/GenBank/DDBJ databases">
        <title>Vibrio sp. SM6, a novel species isolated from seawater.</title>
        <authorList>
            <person name="Wang X."/>
        </authorList>
    </citation>
    <scope>NUCLEOTIDE SEQUENCE [LARGE SCALE GENOMIC DNA]</scope>
    <source>
        <strain evidence="3 4">SM6</strain>
    </source>
</reference>
<dbReference type="Gene3D" id="2.130.10.130">
    <property type="entry name" value="Integrin alpha, N-terminal"/>
    <property type="match status" value="2"/>
</dbReference>
<evidence type="ECO:0000259" key="2">
    <source>
        <dbReference type="SMART" id="SM00635"/>
    </source>
</evidence>
<dbReference type="Pfam" id="PF13517">
    <property type="entry name" value="FG-GAP_3"/>
    <property type="match status" value="1"/>
</dbReference>
<dbReference type="Gene3D" id="2.60.40.1080">
    <property type="match status" value="2"/>
</dbReference>
<dbReference type="InterPro" id="IPR028994">
    <property type="entry name" value="Integrin_alpha_N"/>
</dbReference>
<accession>A0A7X8TST1</accession>
<dbReference type="AlphaFoldDB" id="A0A7X8TST1"/>
<dbReference type="Proteomes" id="UP000535589">
    <property type="component" value="Unassembled WGS sequence"/>
</dbReference>
<dbReference type="SUPFAM" id="SSF69318">
    <property type="entry name" value="Integrin alpha N-terminal domain"/>
    <property type="match status" value="1"/>
</dbReference>
<name>A0A7X8TST1_9VIBR</name>
<organism evidence="3 4">
    <name type="scientific">Vibrio agarilyticus</name>
    <dbReference type="NCBI Taxonomy" id="2726741"/>
    <lineage>
        <taxon>Bacteria</taxon>
        <taxon>Pseudomonadati</taxon>
        <taxon>Pseudomonadota</taxon>
        <taxon>Gammaproteobacteria</taxon>
        <taxon>Vibrionales</taxon>
        <taxon>Vibrionaceae</taxon>
        <taxon>Vibrio</taxon>
    </lineage>
</organism>
<feature type="domain" description="BIG2" evidence="2">
    <location>
        <begin position="887"/>
        <end position="970"/>
    </location>
</feature>
<dbReference type="PROSITE" id="PS51257">
    <property type="entry name" value="PROKAR_LIPOPROTEIN"/>
    <property type="match status" value="1"/>
</dbReference>
<dbReference type="Pfam" id="PF02368">
    <property type="entry name" value="Big_2"/>
    <property type="match status" value="2"/>
</dbReference>
<dbReference type="SUPFAM" id="SSF49373">
    <property type="entry name" value="Invasin/intimin cell-adhesion fragments"/>
    <property type="match status" value="2"/>
</dbReference>
<dbReference type="RefSeq" id="WP_168837319.1">
    <property type="nucleotide sequence ID" value="NZ_JABAIK010000017.1"/>
</dbReference>
<dbReference type="InterPro" id="IPR013517">
    <property type="entry name" value="FG-GAP"/>
</dbReference>
<gene>
    <name evidence="3" type="ORF">HGP28_15165</name>
</gene>
<dbReference type="InterPro" id="IPR003343">
    <property type="entry name" value="Big_2"/>
</dbReference>
<dbReference type="PANTHER" id="PTHR16026">
    <property type="entry name" value="CARTILAGE ACIDIC PROTEIN 1"/>
    <property type="match status" value="1"/>
</dbReference>
<dbReference type="Pfam" id="PF07593">
    <property type="entry name" value="UnbV_ASPIC"/>
    <property type="match status" value="1"/>
</dbReference>
<keyword evidence="1" id="KW-0732">Signal</keyword>
<dbReference type="InterPro" id="IPR008964">
    <property type="entry name" value="Invasin/intimin_cell_adhesion"/>
</dbReference>
<dbReference type="InterPro" id="IPR011519">
    <property type="entry name" value="UnbV_ASPIC"/>
</dbReference>